<evidence type="ECO:0000313" key="10">
    <source>
        <dbReference type="RefSeq" id="XP_014482763.1"/>
    </source>
</evidence>
<feature type="transmembrane region" description="Helical" evidence="7">
    <location>
        <begin position="166"/>
        <end position="187"/>
    </location>
</feature>
<feature type="transmembrane region" description="Helical" evidence="7">
    <location>
        <begin position="129"/>
        <end position="154"/>
    </location>
</feature>
<dbReference type="Gene3D" id="1.20.1250.20">
    <property type="entry name" value="MFS general substrate transporter like domains"/>
    <property type="match status" value="1"/>
</dbReference>
<evidence type="ECO:0000256" key="7">
    <source>
        <dbReference type="SAM" id="Phobius"/>
    </source>
</evidence>
<dbReference type="GO" id="GO:0022857">
    <property type="term" value="F:transmembrane transporter activity"/>
    <property type="evidence" value="ECO:0007669"/>
    <property type="project" value="InterPro"/>
</dbReference>
<evidence type="ECO:0000259" key="8">
    <source>
        <dbReference type="PROSITE" id="PS50850"/>
    </source>
</evidence>
<dbReference type="GO" id="GO:0016020">
    <property type="term" value="C:membrane"/>
    <property type="evidence" value="ECO:0007669"/>
    <property type="project" value="UniProtKB-SubCell"/>
</dbReference>
<feature type="transmembrane region" description="Helical" evidence="7">
    <location>
        <begin position="35"/>
        <end position="55"/>
    </location>
</feature>
<organism evidence="9 10">
    <name type="scientific">Dinoponera quadriceps</name>
    <name type="common">South American ant</name>
    <dbReference type="NCBI Taxonomy" id="609295"/>
    <lineage>
        <taxon>Eukaryota</taxon>
        <taxon>Metazoa</taxon>
        <taxon>Ecdysozoa</taxon>
        <taxon>Arthropoda</taxon>
        <taxon>Hexapoda</taxon>
        <taxon>Insecta</taxon>
        <taxon>Pterygota</taxon>
        <taxon>Neoptera</taxon>
        <taxon>Endopterygota</taxon>
        <taxon>Hymenoptera</taxon>
        <taxon>Apocrita</taxon>
        <taxon>Aculeata</taxon>
        <taxon>Formicoidea</taxon>
        <taxon>Formicidae</taxon>
        <taxon>Ponerinae</taxon>
        <taxon>Ponerini</taxon>
        <taxon>Dinoponera</taxon>
    </lineage>
</organism>
<dbReference type="InterPro" id="IPR036259">
    <property type="entry name" value="MFS_trans_sf"/>
</dbReference>
<proteinExistence type="inferred from homology"/>
<evidence type="ECO:0000256" key="4">
    <source>
        <dbReference type="ARBA" id="ARBA00022692"/>
    </source>
</evidence>
<dbReference type="PROSITE" id="PS50850">
    <property type="entry name" value="MFS"/>
    <property type="match status" value="1"/>
</dbReference>
<dbReference type="PANTHER" id="PTHR23511:SF36">
    <property type="entry name" value="EG:BACR7A4.13 PROTEIN-RELATED"/>
    <property type="match status" value="1"/>
</dbReference>
<dbReference type="OrthoDB" id="3936150at2759"/>
<reference evidence="10" key="1">
    <citation type="submission" date="2025-08" db="UniProtKB">
        <authorList>
            <consortium name="RefSeq"/>
        </authorList>
    </citation>
    <scope>IDENTIFICATION</scope>
</reference>
<evidence type="ECO:0000256" key="3">
    <source>
        <dbReference type="ARBA" id="ARBA00022448"/>
    </source>
</evidence>
<evidence type="ECO:0000313" key="9">
    <source>
        <dbReference type="Proteomes" id="UP000515204"/>
    </source>
</evidence>
<evidence type="ECO:0000256" key="5">
    <source>
        <dbReference type="ARBA" id="ARBA00022989"/>
    </source>
</evidence>
<evidence type="ECO:0000256" key="2">
    <source>
        <dbReference type="ARBA" id="ARBA00008335"/>
    </source>
</evidence>
<comment type="similarity">
    <text evidence="2">Belongs to the major facilitator superfamily.</text>
</comment>
<evidence type="ECO:0000256" key="1">
    <source>
        <dbReference type="ARBA" id="ARBA00004141"/>
    </source>
</evidence>
<keyword evidence="6 7" id="KW-0472">Membrane</keyword>
<dbReference type="SUPFAM" id="SSF103473">
    <property type="entry name" value="MFS general substrate transporter"/>
    <property type="match status" value="1"/>
</dbReference>
<feature type="transmembrane region" description="Helical" evidence="7">
    <location>
        <begin position="75"/>
        <end position="96"/>
    </location>
</feature>
<feature type="transmembrane region" description="Helical" evidence="7">
    <location>
        <begin position="438"/>
        <end position="461"/>
    </location>
</feature>
<keyword evidence="5 7" id="KW-1133">Transmembrane helix</keyword>
<dbReference type="AlphaFoldDB" id="A0A6P3XXW4"/>
<accession>A0A6P3XXW4</accession>
<feature type="transmembrane region" description="Helical" evidence="7">
    <location>
        <begin position="413"/>
        <end position="432"/>
    </location>
</feature>
<dbReference type="Proteomes" id="UP000515204">
    <property type="component" value="Unplaced"/>
</dbReference>
<dbReference type="InterPro" id="IPR005829">
    <property type="entry name" value="Sugar_transporter_CS"/>
</dbReference>
<dbReference type="GeneID" id="106748591"/>
<comment type="subcellular location">
    <subcellularLocation>
        <location evidence="1">Membrane</location>
        <topology evidence="1">Multi-pass membrane protein</topology>
    </subcellularLocation>
</comment>
<keyword evidence="3" id="KW-0813">Transport</keyword>
<dbReference type="InterPro" id="IPR020846">
    <property type="entry name" value="MFS_dom"/>
</dbReference>
<dbReference type="InterPro" id="IPR005828">
    <property type="entry name" value="MFS_sugar_transport-like"/>
</dbReference>
<name>A0A6P3XXW4_DINQU</name>
<dbReference type="RefSeq" id="XP_014482763.1">
    <property type="nucleotide sequence ID" value="XM_014627277.1"/>
</dbReference>
<feature type="domain" description="Major facilitator superfamily (MFS) profile" evidence="8">
    <location>
        <begin position="42"/>
        <end position="525"/>
    </location>
</feature>
<sequence>MLASDRDNDKIATITGNGNVHEPADFDKAISATGYGLFNVLLLLATLPIAWTAVFDTTTSAFILASAECDLELTFFRKGVLVAFPYVAMTTTAFIWDYITPYVGMRMLFILALLGDSILNIVSSGVQSYYVFLLVKFVSGVLAGGPLAMVMTYLTEFHSARYKPRFTTWAGFLFAVANMVPAVLGFTILPLDWHIDIFGRGYNSWRIYLLICSIPPVIGLMTSAMLPDSPKYLMSIGRSDVALRLLRRMYHMNTGQPLEAFPIKTLLIPQKTQLTRPVLEVSLEKMRVSLYNTKLLLSTAYLPAFCFVSFLQFGSMLGFNTMRLWVPHMFIILNNFNANNWTSDTRPTMCEMLDRRAALPGQRYLNRSNFDDACFEWTINPVIYQNSTMIASSAVVFSFLAGFIMNTKLRKQIIILTAFLISVASSFGINWAQSPPYMLTLAAAVIVTTRIAGNVVTAVNVDVIPIPLRASSTSVLATIGNIAAIVGNLIFSALLGTECIVAFTGLGCLFTGCFCLSLFFPQPVRESPKKLAQEITTKL</sequence>
<feature type="transmembrane region" description="Helical" evidence="7">
    <location>
        <begin position="473"/>
        <end position="494"/>
    </location>
</feature>
<feature type="transmembrane region" description="Helical" evidence="7">
    <location>
        <begin position="103"/>
        <end position="123"/>
    </location>
</feature>
<evidence type="ECO:0000256" key="6">
    <source>
        <dbReference type="ARBA" id="ARBA00023136"/>
    </source>
</evidence>
<feature type="transmembrane region" description="Helical" evidence="7">
    <location>
        <begin position="387"/>
        <end position="406"/>
    </location>
</feature>
<protein>
    <submittedName>
        <fullName evidence="10">Synaptic vesicle glycoprotein 2A-like isoform X1</fullName>
    </submittedName>
</protein>
<feature type="transmembrane region" description="Helical" evidence="7">
    <location>
        <begin position="500"/>
        <end position="520"/>
    </location>
</feature>
<keyword evidence="9" id="KW-1185">Reference proteome</keyword>
<feature type="transmembrane region" description="Helical" evidence="7">
    <location>
        <begin position="295"/>
        <end position="319"/>
    </location>
</feature>
<keyword evidence="4 7" id="KW-0812">Transmembrane</keyword>
<gene>
    <name evidence="10" type="primary">LOC106748591</name>
</gene>
<dbReference type="Pfam" id="PF00083">
    <property type="entry name" value="Sugar_tr"/>
    <property type="match status" value="1"/>
</dbReference>
<dbReference type="KEGG" id="dqu:106748591"/>
<feature type="transmembrane region" description="Helical" evidence="7">
    <location>
        <begin position="207"/>
        <end position="226"/>
    </location>
</feature>
<dbReference type="PROSITE" id="PS00217">
    <property type="entry name" value="SUGAR_TRANSPORT_2"/>
    <property type="match status" value="1"/>
</dbReference>
<dbReference type="PANTHER" id="PTHR23511">
    <property type="entry name" value="SYNAPTIC VESICLE GLYCOPROTEIN 2"/>
    <property type="match status" value="1"/>
</dbReference>